<dbReference type="AlphaFoldDB" id="A0AAP8TWE4"/>
<organism evidence="4">
    <name type="scientific">Serratia marcescens</name>
    <dbReference type="NCBI Taxonomy" id="615"/>
    <lineage>
        <taxon>Bacteria</taxon>
        <taxon>Pseudomonadati</taxon>
        <taxon>Pseudomonadota</taxon>
        <taxon>Gammaproteobacteria</taxon>
        <taxon>Enterobacterales</taxon>
        <taxon>Yersiniaceae</taxon>
        <taxon>Serratia</taxon>
    </lineage>
</organism>
<reference evidence="3 5" key="2">
    <citation type="submission" date="2024-07" db="EMBL/GenBank/DDBJ databases">
        <title>Making a pathogen? Evaluating the impact of protist predation on the evolution of virulence in Serratia marcescens.</title>
        <authorList>
            <person name="Hopkins H."/>
            <person name="Lopezguerra C."/>
            <person name="Lau M.-J."/>
        </authorList>
    </citation>
    <scope>NUCLEOTIDE SEQUENCE [LARGE SCALE GENOMIC DNA]</scope>
    <source>
        <strain evidence="3 5">KZ19</strain>
    </source>
</reference>
<proteinExistence type="predicted"/>
<dbReference type="EMBL" id="PQGI01000009">
    <property type="protein sequence ID" value="POP16632.1"/>
    <property type="molecule type" value="Genomic_DNA"/>
</dbReference>
<keyword evidence="1" id="KW-1133">Transmembrane helix</keyword>
<keyword evidence="3" id="KW-0808">Transferase</keyword>
<accession>A0AAP8TWE4</accession>
<feature type="transmembrane region" description="Helical" evidence="1">
    <location>
        <begin position="83"/>
        <end position="101"/>
    </location>
</feature>
<dbReference type="RefSeq" id="WP_033642463.1">
    <property type="nucleotide sequence ID" value="NZ_CAMKJB010000001.1"/>
</dbReference>
<evidence type="ECO:0000256" key="1">
    <source>
        <dbReference type="SAM" id="Phobius"/>
    </source>
</evidence>
<dbReference type="PANTHER" id="PTHR23028:SF53">
    <property type="entry name" value="ACYL_TRANSF_3 DOMAIN-CONTAINING PROTEIN"/>
    <property type="match status" value="1"/>
</dbReference>
<name>A0AAP8TWE4_SERMA</name>
<feature type="transmembrane region" description="Helical" evidence="1">
    <location>
        <begin position="212"/>
        <end position="229"/>
    </location>
</feature>
<reference evidence="3 5" key="3">
    <citation type="submission" date="2024-07" db="EMBL/GenBank/DDBJ databases">
        <authorList>
            <person name="Raymann K."/>
        </authorList>
    </citation>
    <scope>NUCLEOTIDE SEQUENCE [LARGE SCALE GENOMIC DNA]</scope>
    <source>
        <strain evidence="3 5">KZ19</strain>
    </source>
</reference>
<sequence>MMKSNKLTAIQIMRGVAVLLVLFFHSTENFVAKNLNGPVFNAGQSGVDLFFIISGFIIFYSAKNKVGYPGAISFMKSRLLRIVPNYWFYTFVFATLLILFPDKFDRSTFEVTHFVYSLLFIPMKDNIPPLVSLGWTLNYEMYFYIVFFFSIVLLSKLRFFFVSVLILFVYLSSYSMELNDFYKNDVVFEFLLGAILYLYYSKGYHHSFKMPWYAFCIILILLICVMSVADTNLRFVNFGIPCFFIIFLSLHVNFNEGSILEKIGGSSYSIYLSHAISMPFIIKVLMVLGLNFYLSVGLSIVFCLFVGWVAYQVLERRVLDPSWWNSKEVIQFFISLRK</sequence>
<keyword evidence="4" id="KW-0012">Acyltransferase</keyword>
<evidence type="ECO:0000313" key="3">
    <source>
        <dbReference type="EMBL" id="MEX3187949.1"/>
    </source>
</evidence>
<feature type="transmembrane region" description="Helical" evidence="1">
    <location>
        <begin position="235"/>
        <end position="254"/>
    </location>
</feature>
<evidence type="ECO:0000259" key="2">
    <source>
        <dbReference type="Pfam" id="PF01757"/>
    </source>
</evidence>
<feature type="transmembrane region" description="Helical" evidence="1">
    <location>
        <begin position="142"/>
        <end position="169"/>
    </location>
</feature>
<dbReference type="GO" id="GO:0000271">
    <property type="term" value="P:polysaccharide biosynthetic process"/>
    <property type="evidence" value="ECO:0007669"/>
    <property type="project" value="TreeGrafter"/>
</dbReference>
<keyword evidence="1" id="KW-0472">Membrane</keyword>
<dbReference type="GO" id="GO:0016747">
    <property type="term" value="F:acyltransferase activity, transferring groups other than amino-acyl groups"/>
    <property type="evidence" value="ECO:0007669"/>
    <property type="project" value="InterPro"/>
</dbReference>
<evidence type="ECO:0000313" key="4">
    <source>
        <dbReference type="EMBL" id="POP16632.1"/>
    </source>
</evidence>
<dbReference type="GO" id="GO:0016020">
    <property type="term" value="C:membrane"/>
    <property type="evidence" value="ECO:0007669"/>
    <property type="project" value="TreeGrafter"/>
</dbReference>
<feature type="transmembrane region" description="Helical" evidence="1">
    <location>
        <begin position="266"/>
        <end position="286"/>
    </location>
</feature>
<dbReference type="InterPro" id="IPR050879">
    <property type="entry name" value="Acyltransferase_3"/>
</dbReference>
<protein>
    <submittedName>
        <fullName evidence="3 4">Acyltransferase</fullName>
        <ecNumber evidence="3">2.3.-.-</ecNumber>
    </submittedName>
</protein>
<comment type="caution">
    <text evidence="4">The sequence shown here is derived from an EMBL/GenBank/DDBJ whole genome shotgun (WGS) entry which is preliminary data.</text>
</comment>
<dbReference type="PANTHER" id="PTHR23028">
    <property type="entry name" value="ACETYLTRANSFERASE"/>
    <property type="match status" value="1"/>
</dbReference>
<reference evidence="4" key="1">
    <citation type="submission" date="2018-01" db="EMBL/GenBank/DDBJ databases">
        <title>The opportunistic pathogen Serratia marcescens is an overlooked threat to honeybees.</title>
        <authorList>
            <person name="Raymann K."/>
            <person name="Shaffer Z."/>
            <person name="Coon K."/>
            <person name="Salisbury S."/>
            <person name="Moran N.A."/>
        </authorList>
    </citation>
    <scope>NUCLEOTIDE SEQUENCE [LARGE SCALE GENOMIC DNA]</scope>
    <source>
        <strain evidence="4">KZ19</strain>
    </source>
</reference>
<feature type="transmembrane region" description="Helical" evidence="1">
    <location>
        <begin position="292"/>
        <end position="311"/>
    </location>
</feature>
<evidence type="ECO:0000313" key="5">
    <source>
        <dbReference type="Proteomes" id="UP000237365"/>
    </source>
</evidence>
<dbReference type="Proteomes" id="UP000237365">
    <property type="component" value="Unassembled WGS sequence"/>
</dbReference>
<dbReference type="EC" id="2.3.-.-" evidence="3"/>
<feature type="transmembrane region" description="Helical" evidence="1">
    <location>
        <begin position="45"/>
        <end position="62"/>
    </location>
</feature>
<dbReference type="InterPro" id="IPR002656">
    <property type="entry name" value="Acyl_transf_3_dom"/>
</dbReference>
<dbReference type="EMBL" id="PQGI02000002">
    <property type="protein sequence ID" value="MEX3187949.1"/>
    <property type="molecule type" value="Genomic_DNA"/>
</dbReference>
<gene>
    <name evidence="3" type="ORF">C3R40_015115</name>
    <name evidence="4" type="ORF">C3R40_12900</name>
</gene>
<keyword evidence="1" id="KW-0812">Transmembrane</keyword>
<dbReference type="Pfam" id="PF01757">
    <property type="entry name" value="Acyl_transf_3"/>
    <property type="match status" value="1"/>
</dbReference>
<feature type="domain" description="Acyltransferase 3" evidence="2">
    <location>
        <begin position="9"/>
        <end position="310"/>
    </location>
</feature>